<proteinExistence type="predicted"/>
<accession>B3T972</accession>
<feature type="transmembrane region" description="Helical" evidence="1">
    <location>
        <begin position="196"/>
        <end position="217"/>
    </location>
</feature>
<keyword evidence="1" id="KW-1133">Transmembrane helix</keyword>
<name>B3T972_9ARCH</name>
<evidence type="ECO:0000256" key="1">
    <source>
        <dbReference type="SAM" id="Phobius"/>
    </source>
</evidence>
<keyword evidence="1" id="KW-0812">Transmembrane</keyword>
<organism evidence="2">
    <name type="scientific">uncultured marine crenarchaeote HF4000_APKG6D9</name>
    <dbReference type="NCBI Taxonomy" id="455597"/>
    <lineage>
        <taxon>Archaea</taxon>
        <taxon>Nitrososphaerota</taxon>
        <taxon>Nitrososphaeria</taxon>
        <taxon>Nitrosopumilales</taxon>
        <taxon>environmental samples</taxon>
    </lineage>
</organism>
<dbReference type="EMBL" id="EU016644">
    <property type="protein sequence ID" value="ABZ09131.1"/>
    <property type="molecule type" value="Genomic_DNA"/>
</dbReference>
<gene>
    <name evidence="2" type="ORF">ALOHA_HF4000APKG6D9ctg2g37</name>
</gene>
<keyword evidence="1" id="KW-0472">Membrane</keyword>
<reference evidence="2" key="1">
    <citation type="journal article" date="2008" name="ISME J.">
        <title>Genomic patterns of recombination, clonal divergence and environment in marine microbial populations.</title>
        <authorList>
            <person name="Konstantinidis K.T."/>
            <person name="Delong E.F."/>
        </authorList>
    </citation>
    <scope>NUCLEOTIDE SEQUENCE</scope>
</reference>
<sequence length="222" mass="24578">MKYLFAIILLIGFIFTPAFAQETKNPSLVDISFEIPAEEFNTIVRDTQIIPLDDIHIISWQVDIDNNLIYANPNGTAVIRLYDQQGSGQLIEIGMGPQPNNKFWVAVITEETGYIIVHRDLVRGWYPETKLIISYTDKAGLTVNNGARIVVTNLDISPFAIDSYSVHGMESSTDPPAVSSGSMIVDILSGDPSKNIFAYFPFYMAIGVGIIVAALFLTKKRT</sequence>
<evidence type="ECO:0000313" key="2">
    <source>
        <dbReference type="EMBL" id="ABZ09131.1"/>
    </source>
</evidence>
<protein>
    <submittedName>
        <fullName evidence="2">Uncharacterized protein</fullName>
    </submittedName>
</protein>
<dbReference type="AlphaFoldDB" id="B3T972"/>